<dbReference type="GO" id="GO:0008270">
    <property type="term" value="F:zinc ion binding"/>
    <property type="evidence" value="ECO:0007669"/>
    <property type="project" value="UniProtKB-KW"/>
</dbReference>
<dbReference type="CDD" id="cd15571">
    <property type="entry name" value="ePHD"/>
    <property type="match status" value="2"/>
</dbReference>
<dbReference type="InterPro" id="IPR034732">
    <property type="entry name" value="EPHD"/>
</dbReference>
<dbReference type="InterPro" id="IPR013083">
    <property type="entry name" value="Znf_RING/FYVE/PHD"/>
</dbReference>
<feature type="compositionally biased region" description="Polar residues" evidence="5">
    <location>
        <begin position="1252"/>
        <end position="1268"/>
    </location>
</feature>
<feature type="compositionally biased region" description="Low complexity" evidence="5">
    <location>
        <begin position="445"/>
        <end position="459"/>
    </location>
</feature>
<sequence>MDRGRNNGRRNNDVMNALREGNIKNENVDEHQFWTNIDNQYFSNFDKRLISAFEDHIKCTDYICNKIKNEKINKKIFQNINCYTSSVKIKLNPSERNNDTSNITDYISQNKNFIFKNEQDEKGNENNRAVFPFMDIANDIKKEENGFGFNPKSYPYGIDKKITNHENALSFEQRKSIIDFMPMARNEFLLNTVHHQNLRNSHPTGLPFHMGRNMSPIQPNNVKENNFFMRALPMPTPPTPFGDANMFEIQENFRNGHPNNVDHLDYVVSPPGGATHHVSVRNANTPFVNIVDSSVSHGVNNNVSNHVSTYTQFKNTSKEPNMMPEFNKMGKELEEVNAGSTLNSETSLTNVVSTINDRNVSKLEEEENNGAKNIEHHDDTNACVNPEIGSPNGSILPNGSNDSNNLMSNKLNGEHEVGFPNSNALHPCNVENVNAENVNAENVNAENGNAENGNAENANTENSSELPDYEKDCNLPNSNMANHLSENLTRANVDPTKTQGNNDGRNHVDNPTGQNRLENFNTINNTHSFDTCNNYAMFNNCFGNNNSFHKSNDVGAGMNMGMNVNMQMQNNCLLMNSQFENKMSEEMNMFPCALSDMTSGMFNAANNGEGFNGPQDDNYNGGKNGVKCGTTLSSNNVSGTAKVGTRNIPNFVNTQNNKGVMNLEHLHMNSHHMNHGIHEQHPSMFYDKQGNNKFPMQNYPMPNGQLNLNNGIGPYKNEMMYGKQFMFPPPPSMYGKGFYNPADFMNYQNMMMLHRGDRNMGYPYDQSLNAKNAKVVSKKGSETKLKKNIENDDHFKSQMEKGTTPSKSSRTNKHDSNFFNPFLNKKYDGVGRLPYIQNKPVPNGLHISIYIPKNYDFSEKTSTDDEKPGDTEKGNGWDKAFVKRNSIVNGSAGKEEQLLKEEEDLHEKEALAKLLTEITFGDRRNILNPKMSVQDKEKCYNSILDELKNYASLPIILGNILPYWEKQKNKNLLYKVKNLKLNNAKSKYIHIKNVNKKIACRKIRKKKKSLSLRNDPNGKFIKKKKKKKKKKKITDGASLTIKLEDKANDVDKIEDEFVNKCLDNLEKAKYNFGNNTNSLELTDAELKKAHNENKDDESANNVDSSEAKEESSKSVQVQIEHSGSDVREEDEEDDDDVEELPLSEEAEEENTDGASQWNPPSVRRIAEVEDLTDERKHTYIQSEDMGVAEIILLSDTNEDKPSHAANSQMEESLIICPPSNMSESKESQDPLPMEEGASASCAVINQIDLEATNQEDLPPSNTCQGQDSNSKETQKKNQQSVYHESQRKSFYKKKLQLKKQNRYHKFQFLRKFKFSIPNNATVPFNSSIFSLQRNQYKSSTYFEFILTNLNLDKYRKNILNVNYNNSNSVTNKARAYCINFNKLKNRKKKLVKRNTSGVDEMKPSTSSPASGLKQNCNNDQDKEARCVSSDNNSPLGEIHNGATSEFAMRASSNDAGILLPGESSGCAVVDYTNEKNLKNENDEKNAKNMKNINKEICVLFSRYVHNIKEQRKILTKLLDSIKNEKKKPYKYWYSIEDKMINFYINEYLKNKLNTKHTYTLSKQIVDLLKLRILINNSSQLPNNWTEKALCNICSLGEDWEDNPIVFCDCCYTPMHSFCTGSRNIKNYNIPRRSSQNSDKNESEGVSGKQYQNPVWAANSASKRNDHKKVKLNIMKSLLSDCYINFNSSVSIFTVSTCDQVGADNENGEAQGEGDKMKTPCSDQYENGVKVEAAGQLFSEQMNKCDTHNGEANNNSNPTSGGEEGNINVKMENMNSLKNEEQDQATILNDPLESTIKNEFQNMQSNILQRGDITTVTPSYMMNGMNVTTTSGRGENSANQEGAKNTDDEQWICPLCSYLRNQILFIEDSTAFKIIRNLSGPRKKKEIEYLSRSCDEFGNSSLDIKKELKEYIPPEEIIINKNHPISEIYKHKSIFLLFDIDKDVSHYKDKYNVEIKDSHAFFENVVLKNTHLYKYKIFFNCIVVNKVIVQGGAKEEGNPNIGNNRGHLIGYDQVMRTSQVNAINPEHLKMFRQEPFLVNENLEESDEDDSKENEKEKQKEEKGDRRRRDRNSSHSKLSKREVKRRNRLRAKRGNVQNNTITTNDGNAPVVVRKRGRPLGSTKLNKIKMLSMNKNNTKTEDNNLEPTCNSLSLNNGLLSIPTYNQNVHPVNPSSQVKSEMDCDANKYAYQNSSEGMMIQPEFRPPEDCKDVDIKMSLKDKTLIAQRYFSETNSDLSNFINRNFPFYENDTDENNLFLKYNYSKNFSFIFKIPTCCICEFDSFYLGGGPIKRTKNKNQWCHIRCALISNCVINDKIEISSRDKTRYKCSLCLRTNNTGIIKCNIPDCSKYYHISCATSSNKYLIELNESNKLVLFCSNHSQRKAPTEILRKYQILREKEFNKNKLEDKVNMSKVFDAYILQSYLKISDMKLFNLLSLSSLSIFEKFVYFNYDKYSQNLQTNIGVMEDFNDLYQAFDQHLSKERNDVVSGVLDSNRVKRRIPVPEVEATGVDNEPTSTSLAIANGPDADEEQGKMFLELEEKNRTKETTVDIFDLETINKISTTKCNNIISISSFKNIYNENMLDEDSLLKLLTHDFLYMHKDLQELNSIILSDKYKKLKNFENILLLYPHFNDFQLRRLSELILEKYYINSSNYENDDAFFSFFLQFLSLMNNKNLMLCSVCLSKSSYSQKGRDEKKSGTRGDTCALEGGNSNITEKGDSVRGTIGGNNTPENSNYNTCGSNLREHLENKKERRLGSLSVLKKCSLCNVFICYFCCHRMNIDIIKNYLNEGVKCKQPTHSVVRGTERVRNTTRSNKVGRPSKNKQKAIIDSTINYSANNVAPADENGENKIGESVIANDTHKLAVDPAEGAQSGEKQNGSRNAADDVDVDAEAFGADAQAVCPMEGGATSANVEEAAQNGDEPQDRRKSNDGKITDQRVSSKFEQGKQQHPHDVAKRNDNDDEFVCPRCQYFQVKRKIGFCMYCPRLDGFLNCFEDKAKKELQFVHPKCLEYVNTAYCKKNMNETKPGAIKKVCSYCRIKHGIVITCSNTDCDMSFHISCGILLGCKMDNFFGRVDIYNPKKAYCFKHTFQSCKKSTLTNFINTNKLFFFENFLDYPFNHLYNFIMGTYIFKQLNKNCVNHLMKPIKIEENPCINTIFERTQLNVLRKATHLLSNDIKRSHKKKIGLPHDLHEEHMAAGIMHNEDNTGRTHDNNGENFFQKDLKFLIEHHSKTSSHTQRNMQGEDARHGANHFSELLMGRKGATDNANLPQDKRNALQMEIDAGKNHFATSTNNARFKNDSSFVDDNVTESAVSLLSENETEELRSFQNVSFFNSRAYPQINNIMNNSYNNQSRKFPPNQNMMMMPYYNGHGNMIPNNTYPFYDAKCEDMKNAGQVGNFANAKNNPQMMFSGKSNKYNQLERKRKKYLLHPNDKMAKKNLLNNDANLYSVNLDMNSKGDGRKRRKYRKNKNGNNEDNFENLNFSTNMFNTPSDLMKSTQIGSSHVHQNPSAAAQFDVNMNSTAYHLNELIVNKDKYSTQKTKGTKKELLKMNQNQLKEEKLQMIQNDGLIKEEQIYCPVCKCIYEELSDGSPADGLNWIGCDKCEKWYHWICCKYSIDNPPDMENDWYCSSCLNS</sequence>
<feature type="compositionally biased region" description="Polar residues" evidence="5">
    <location>
        <begin position="1403"/>
        <end position="1418"/>
    </location>
</feature>
<feature type="compositionally biased region" description="Basic and acidic residues" evidence="5">
    <location>
        <begin position="2051"/>
        <end position="2071"/>
    </location>
</feature>
<evidence type="ECO:0000313" key="8">
    <source>
        <dbReference type="EMBL" id="KJP87826.1"/>
    </source>
</evidence>
<feature type="region of interest" description="Disordered" evidence="5">
    <location>
        <begin position="2909"/>
        <end position="2954"/>
    </location>
</feature>
<name>A0A0D9QQ60_PLAFR</name>
<dbReference type="GeneID" id="24267896"/>
<feature type="compositionally biased region" description="Polar residues" evidence="5">
    <location>
        <begin position="1749"/>
        <end position="1759"/>
    </location>
</feature>
<dbReference type="InterPro" id="IPR019786">
    <property type="entry name" value="Zinc_finger_PHD-type_CS"/>
</dbReference>
<evidence type="ECO:0000313" key="9">
    <source>
        <dbReference type="Proteomes" id="UP000054561"/>
    </source>
</evidence>
<feature type="domain" description="PHD-type" evidence="6">
    <location>
        <begin position="3571"/>
        <end position="3632"/>
    </location>
</feature>
<feature type="region of interest" description="Disordered" evidence="5">
    <location>
        <begin position="1252"/>
        <end position="1287"/>
    </location>
</feature>
<dbReference type="SUPFAM" id="SSF57903">
    <property type="entry name" value="FYVE/PHD zinc finger"/>
    <property type="match status" value="2"/>
</dbReference>
<feature type="region of interest" description="Disordered" evidence="5">
    <location>
        <begin position="366"/>
        <end position="418"/>
    </location>
</feature>
<dbReference type="InterPro" id="IPR050701">
    <property type="entry name" value="Histone_Mod_Regulator"/>
</dbReference>
<feature type="compositionally biased region" description="Polar residues" evidence="5">
    <location>
        <begin position="391"/>
        <end position="411"/>
    </location>
</feature>
<feature type="region of interest" description="Disordered" evidence="5">
    <location>
        <begin position="775"/>
        <end position="817"/>
    </location>
</feature>
<feature type="region of interest" description="Disordered" evidence="5">
    <location>
        <begin position="1744"/>
        <end position="1766"/>
    </location>
</feature>
<dbReference type="RefSeq" id="XP_012335630.1">
    <property type="nucleotide sequence ID" value="XM_012480207.1"/>
</dbReference>
<feature type="compositionally biased region" description="Acidic residues" evidence="5">
    <location>
        <begin position="1127"/>
        <end position="1151"/>
    </location>
</feature>
<dbReference type="PANTHER" id="PTHR13793">
    <property type="entry name" value="PHD FINGER PROTEINS"/>
    <property type="match status" value="1"/>
</dbReference>
<feature type="compositionally biased region" description="Basic and acidic residues" evidence="5">
    <location>
        <begin position="2920"/>
        <end position="2954"/>
    </location>
</feature>
<dbReference type="Pfam" id="PF13832">
    <property type="entry name" value="zf-HC5HC2H_2"/>
    <property type="match status" value="1"/>
</dbReference>
<dbReference type="InterPro" id="IPR011011">
    <property type="entry name" value="Znf_FYVE_PHD"/>
</dbReference>
<evidence type="ECO:0000256" key="5">
    <source>
        <dbReference type="SAM" id="MobiDB-lite"/>
    </source>
</evidence>
<evidence type="ECO:0000256" key="1">
    <source>
        <dbReference type="ARBA" id="ARBA00022723"/>
    </source>
</evidence>
<keyword evidence="9" id="KW-1185">Reference proteome</keyword>
<dbReference type="PROSITE" id="PS50016">
    <property type="entry name" value="ZF_PHD_2"/>
    <property type="match status" value="1"/>
</dbReference>
<dbReference type="CDD" id="cd15522">
    <property type="entry name" value="PHD_TAF3"/>
    <property type="match status" value="1"/>
</dbReference>
<feature type="region of interest" description="Disordered" evidence="5">
    <location>
        <begin position="3449"/>
        <end position="3475"/>
    </location>
</feature>
<evidence type="ECO:0000256" key="2">
    <source>
        <dbReference type="ARBA" id="ARBA00022771"/>
    </source>
</evidence>
<dbReference type="Proteomes" id="UP000054561">
    <property type="component" value="Unassembled WGS sequence"/>
</dbReference>
<feature type="compositionally biased region" description="Acidic residues" evidence="5">
    <location>
        <begin position="2041"/>
        <end position="2050"/>
    </location>
</feature>
<feature type="domain" description="PHD-type" evidence="7">
    <location>
        <begin position="2269"/>
        <end position="2377"/>
    </location>
</feature>
<evidence type="ECO:0000259" key="6">
    <source>
        <dbReference type="PROSITE" id="PS50016"/>
    </source>
</evidence>
<keyword evidence="3" id="KW-0862">Zinc</keyword>
<feature type="region of interest" description="Disordered" evidence="5">
    <location>
        <begin position="1629"/>
        <end position="1661"/>
    </location>
</feature>
<organism evidence="8 9">
    <name type="scientific">Plasmodium fragile</name>
    <dbReference type="NCBI Taxonomy" id="5857"/>
    <lineage>
        <taxon>Eukaryota</taxon>
        <taxon>Sar</taxon>
        <taxon>Alveolata</taxon>
        <taxon>Apicomplexa</taxon>
        <taxon>Aconoidasida</taxon>
        <taxon>Haemosporida</taxon>
        <taxon>Plasmodiidae</taxon>
        <taxon>Plasmodium</taxon>
        <taxon>Plasmodium (Plasmodium)</taxon>
    </lineage>
</organism>
<gene>
    <name evidence="8" type="ORF">AK88_02582</name>
</gene>
<feature type="compositionally biased region" description="Basic residues" evidence="5">
    <location>
        <begin position="2080"/>
        <end position="2091"/>
    </location>
</feature>
<feature type="region of interest" description="Disordered" evidence="5">
    <location>
        <begin position="1012"/>
        <end position="1033"/>
    </location>
</feature>
<protein>
    <recommendedName>
        <fullName evidence="10">PHD-type domain-containing protein</fullName>
    </recommendedName>
</protein>
<dbReference type="VEuPathDB" id="PlasmoDB:AK88_02582"/>
<dbReference type="PROSITE" id="PS51805">
    <property type="entry name" value="EPHD"/>
    <property type="match status" value="1"/>
</dbReference>
<feature type="region of interest" description="Disordered" evidence="5">
    <location>
        <begin position="495"/>
        <end position="514"/>
    </location>
</feature>
<dbReference type="InterPro" id="IPR001965">
    <property type="entry name" value="Znf_PHD"/>
</dbReference>
<feature type="region of interest" description="Disordered" evidence="5">
    <location>
        <begin position="445"/>
        <end position="467"/>
    </location>
</feature>
<dbReference type="OrthoDB" id="20839at2759"/>
<feature type="compositionally biased region" description="Basic and acidic residues" evidence="5">
    <location>
        <begin position="779"/>
        <end position="799"/>
    </location>
</feature>
<feature type="compositionally biased region" description="Polar residues" evidence="5">
    <location>
        <begin position="800"/>
        <end position="809"/>
    </location>
</feature>
<dbReference type="Pfam" id="PF13771">
    <property type="entry name" value="zf-HC5HC2H"/>
    <property type="match status" value="1"/>
</dbReference>
<feature type="region of interest" description="Disordered" evidence="5">
    <location>
        <begin position="1390"/>
        <end position="1434"/>
    </location>
</feature>
<feature type="region of interest" description="Disordered" evidence="5">
    <location>
        <begin position="2041"/>
        <end position="2117"/>
    </location>
</feature>
<feature type="compositionally biased region" description="Basic residues" evidence="5">
    <location>
        <begin position="3457"/>
        <end position="3467"/>
    </location>
</feature>
<evidence type="ECO:0000256" key="3">
    <source>
        <dbReference type="ARBA" id="ARBA00022833"/>
    </source>
</evidence>
<dbReference type="SMART" id="SM00249">
    <property type="entry name" value="PHD"/>
    <property type="match status" value="4"/>
</dbReference>
<evidence type="ECO:0000259" key="7">
    <source>
        <dbReference type="PROSITE" id="PS51805"/>
    </source>
</evidence>
<evidence type="ECO:0000256" key="4">
    <source>
        <dbReference type="PROSITE-ProRule" id="PRU00146"/>
    </source>
</evidence>
<feature type="region of interest" description="Disordered" evidence="5">
    <location>
        <begin position="1090"/>
        <end position="1162"/>
    </location>
</feature>
<dbReference type="PROSITE" id="PS01359">
    <property type="entry name" value="ZF_PHD_1"/>
    <property type="match status" value="1"/>
</dbReference>
<keyword evidence="2 4" id="KW-0863">Zinc-finger</keyword>
<dbReference type="PANTHER" id="PTHR13793:SF107">
    <property type="entry name" value="BROMODOMAIN-CONTAINING PROTEIN HOMOLOG"/>
    <property type="match status" value="1"/>
</dbReference>
<reference evidence="8 9" key="1">
    <citation type="submission" date="2014-03" db="EMBL/GenBank/DDBJ databases">
        <title>The Genome Sequence of Plasmodium fragile nilgiri.</title>
        <authorList>
            <consortium name="The Broad Institute Genomics Platform"/>
            <consortium name="The Broad Institute Genome Sequencing Center for Infectious Disease"/>
            <person name="Neafsey D."/>
            <person name="Duraisingh M."/>
            <person name="Young S.K."/>
            <person name="Zeng Q."/>
            <person name="Gargeya S."/>
            <person name="Abouelleil A."/>
            <person name="Alvarado L."/>
            <person name="Chapman S.B."/>
            <person name="Gainer-Dewar J."/>
            <person name="Goldberg J."/>
            <person name="Griggs A."/>
            <person name="Gujja S."/>
            <person name="Hansen M."/>
            <person name="Howarth C."/>
            <person name="Imamovic A."/>
            <person name="Larimer J."/>
            <person name="Pearson M."/>
            <person name="Poon T.W."/>
            <person name="Priest M."/>
            <person name="Roberts A."/>
            <person name="Saif S."/>
            <person name="Shea T."/>
            <person name="Sykes S."/>
            <person name="Wortman J."/>
            <person name="Nusbaum C."/>
            <person name="Birren B."/>
        </authorList>
    </citation>
    <scope>NUCLEOTIDE SEQUENCE [LARGE SCALE GENOMIC DNA]</scope>
    <source>
        <strain evidence="9">nilgiri</strain>
    </source>
</reference>
<dbReference type="OMA" id="YHISCAT"/>
<proteinExistence type="predicted"/>
<accession>A0A0D9QQ60</accession>
<feature type="compositionally biased region" description="Polar residues" evidence="5">
    <location>
        <begin position="2093"/>
        <end position="2104"/>
    </location>
</feature>
<keyword evidence="1" id="KW-0479">Metal-binding</keyword>
<feature type="compositionally biased region" description="Basic residues" evidence="5">
    <location>
        <begin position="1020"/>
        <end position="1032"/>
    </location>
</feature>
<dbReference type="Gene3D" id="3.30.40.10">
    <property type="entry name" value="Zinc/RING finger domain, C3HC4 (zinc finger)"/>
    <property type="match status" value="4"/>
</dbReference>
<dbReference type="InterPro" id="IPR019787">
    <property type="entry name" value="Znf_PHD-finger"/>
</dbReference>
<evidence type="ECO:0008006" key="10">
    <source>
        <dbReference type="Google" id="ProtNLM"/>
    </source>
</evidence>
<dbReference type="EMBL" id="KQ001669">
    <property type="protein sequence ID" value="KJP87826.1"/>
    <property type="molecule type" value="Genomic_DNA"/>
</dbReference>
<dbReference type="GO" id="GO:0006357">
    <property type="term" value="P:regulation of transcription by RNA polymerase II"/>
    <property type="evidence" value="ECO:0007669"/>
    <property type="project" value="TreeGrafter"/>
</dbReference>